<dbReference type="InterPro" id="IPR029063">
    <property type="entry name" value="SAM-dependent_MTases_sf"/>
</dbReference>
<protein>
    <submittedName>
        <fullName evidence="1">S-adenosyl methyltransferase</fullName>
    </submittedName>
</protein>
<keyword evidence="1" id="KW-0808">Transferase</keyword>
<sequence length="276" mass="29861">MPESEQESAPQGIDTSRPSVSRVYDFMLGGTDNYAADRQVAELALKIAPDAPQAARANRAFLRRTVRHLAGEAGIRQFLDVGSGLPTQGNVHEIAQEVAPGTHVVYVDHDPMVQVHGGALLADDDTTAVVHADAREPESILADPRTRALIDFDRPVALLMFGLLHHLADEEDPAGIVARLVAPLASGSHVVISHFHNPGAAHPEVAAQAAEAEKLFNEHLGTGRWRTREELLAYFDGLELLEPGLVPLPEWRPDEGYDPDLGITYHTFVGGVGRKP</sequence>
<dbReference type="PIRSF" id="PIRSF017393">
    <property type="entry name" value="MTase_SAV2177"/>
    <property type="match status" value="1"/>
</dbReference>
<dbReference type="Gene3D" id="3.40.50.150">
    <property type="entry name" value="Vaccinia Virus protein VP39"/>
    <property type="match status" value="1"/>
</dbReference>
<proteinExistence type="predicted"/>
<evidence type="ECO:0000313" key="1">
    <source>
        <dbReference type="EMBL" id="SEU30760.1"/>
    </source>
</evidence>
<keyword evidence="2" id="KW-1185">Reference proteome</keyword>
<dbReference type="OrthoDB" id="4073278at2"/>
<dbReference type="GO" id="GO:0008168">
    <property type="term" value="F:methyltransferase activity"/>
    <property type="evidence" value="ECO:0007669"/>
    <property type="project" value="UniProtKB-KW"/>
</dbReference>
<dbReference type="Proteomes" id="UP000199361">
    <property type="component" value="Unassembled WGS sequence"/>
</dbReference>
<dbReference type="InterPro" id="IPR006764">
    <property type="entry name" value="SAM_dep_MeTrfase_SAV2177_type"/>
</dbReference>
<dbReference type="EMBL" id="FOHX01000010">
    <property type="protein sequence ID" value="SEU30760.1"/>
    <property type="molecule type" value="Genomic_DNA"/>
</dbReference>
<evidence type="ECO:0000313" key="2">
    <source>
        <dbReference type="Proteomes" id="UP000199361"/>
    </source>
</evidence>
<reference evidence="1 2" key="1">
    <citation type="submission" date="2016-10" db="EMBL/GenBank/DDBJ databases">
        <authorList>
            <person name="de Groot N.N."/>
        </authorList>
    </citation>
    <scope>NUCLEOTIDE SEQUENCE [LARGE SCALE GENOMIC DNA]</scope>
    <source>
        <strain evidence="1 2">CGMCC 4.5598</strain>
    </source>
</reference>
<dbReference type="AlphaFoldDB" id="A0A1I0KXB0"/>
<dbReference type="GO" id="GO:0032259">
    <property type="term" value="P:methylation"/>
    <property type="evidence" value="ECO:0007669"/>
    <property type="project" value="UniProtKB-KW"/>
</dbReference>
<gene>
    <name evidence="1" type="ORF">SAMN05421811_110130</name>
</gene>
<name>A0A1I0KXB0_9ACTN</name>
<keyword evidence="1" id="KW-0489">Methyltransferase</keyword>
<dbReference type="SUPFAM" id="SSF53335">
    <property type="entry name" value="S-adenosyl-L-methionine-dependent methyltransferases"/>
    <property type="match status" value="1"/>
</dbReference>
<accession>A0A1I0KXB0</accession>
<dbReference type="RefSeq" id="WP_091087419.1">
    <property type="nucleotide sequence ID" value="NZ_FOHX01000010.1"/>
</dbReference>
<organism evidence="1 2">
    <name type="scientific">Nonomuraea wenchangensis</name>
    <dbReference type="NCBI Taxonomy" id="568860"/>
    <lineage>
        <taxon>Bacteria</taxon>
        <taxon>Bacillati</taxon>
        <taxon>Actinomycetota</taxon>
        <taxon>Actinomycetes</taxon>
        <taxon>Streptosporangiales</taxon>
        <taxon>Streptosporangiaceae</taxon>
        <taxon>Nonomuraea</taxon>
    </lineage>
</organism>
<dbReference type="Pfam" id="PF04672">
    <property type="entry name" value="Methyltransf_19"/>
    <property type="match status" value="1"/>
</dbReference>
<dbReference type="STRING" id="568860.SAMN05421811_110130"/>